<evidence type="ECO:0000313" key="5">
    <source>
        <dbReference type="EMBL" id="OBV37374.1"/>
    </source>
</evidence>
<dbReference type="Gene3D" id="1.10.10.10">
    <property type="entry name" value="Winged helix-like DNA-binding domain superfamily/Winged helix DNA-binding domain"/>
    <property type="match status" value="1"/>
</dbReference>
<dbReference type="SMART" id="SM00345">
    <property type="entry name" value="HTH_GNTR"/>
    <property type="match status" value="1"/>
</dbReference>
<accession>A0A1A7BXB0</accession>
<evidence type="ECO:0000313" key="6">
    <source>
        <dbReference type="Proteomes" id="UP000092713"/>
    </source>
</evidence>
<keyword evidence="3" id="KW-0804">Transcription</keyword>
<dbReference type="InterPro" id="IPR036390">
    <property type="entry name" value="WH_DNA-bd_sf"/>
</dbReference>
<comment type="caution">
    <text evidence="5">The sequence shown here is derived from an EMBL/GenBank/DDBJ whole genome shotgun (WGS) entry which is preliminary data.</text>
</comment>
<sequence>MIACPVVDPFNLAQPMNLSSFSPPAAGAETGISAARRVYGLLRQRIVEMSMLPGTRIVEKELAEELGTSRTPVHEAVQRLAEEGLIEVLPRVGTFVARIPLDSLEEAMLVRCALETAIIEKATERATPEGIARLRAILATQAECIANNDIRGFHRTDEGFHAALAELSGYPGVWPMILQAKTQMDRYRQLTLPLEGRMSDVMHEHSEVIEAVASGDPKIAVAAMRSHLDHVLPVLEITRKLRPEYFMPHLATKPLR</sequence>
<dbReference type="InterPro" id="IPR008920">
    <property type="entry name" value="TF_FadR/GntR_C"/>
</dbReference>
<dbReference type="PRINTS" id="PR00033">
    <property type="entry name" value="HTHASNC"/>
</dbReference>
<dbReference type="SUPFAM" id="SSF48008">
    <property type="entry name" value="GntR ligand-binding domain-like"/>
    <property type="match status" value="1"/>
</dbReference>
<evidence type="ECO:0000256" key="2">
    <source>
        <dbReference type="ARBA" id="ARBA00023125"/>
    </source>
</evidence>
<dbReference type="PANTHER" id="PTHR43537:SF5">
    <property type="entry name" value="UXU OPERON TRANSCRIPTIONAL REGULATOR"/>
    <property type="match status" value="1"/>
</dbReference>
<dbReference type="SMART" id="SM00895">
    <property type="entry name" value="FCD"/>
    <property type="match status" value="1"/>
</dbReference>
<dbReference type="GO" id="GO:0003700">
    <property type="term" value="F:DNA-binding transcription factor activity"/>
    <property type="evidence" value="ECO:0007669"/>
    <property type="project" value="InterPro"/>
</dbReference>
<dbReference type="EMBL" id="LOCQ01000060">
    <property type="protein sequence ID" value="OBV37374.1"/>
    <property type="molecule type" value="Genomic_DNA"/>
</dbReference>
<dbReference type="Proteomes" id="UP000092713">
    <property type="component" value="Unassembled WGS sequence"/>
</dbReference>
<evidence type="ECO:0000256" key="3">
    <source>
        <dbReference type="ARBA" id="ARBA00023163"/>
    </source>
</evidence>
<dbReference type="Pfam" id="PF00392">
    <property type="entry name" value="GntR"/>
    <property type="match status" value="1"/>
</dbReference>
<keyword evidence="1" id="KW-0805">Transcription regulation</keyword>
<dbReference type="GO" id="GO:0043565">
    <property type="term" value="F:sequence-specific DNA binding"/>
    <property type="evidence" value="ECO:0007669"/>
    <property type="project" value="InterPro"/>
</dbReference>
<dbReference type="InterPro" id="IPR000524">
    <property type="entry name" value="Tscrpt_reg_HTH_GntR"/>
</dbReference>
<keyword evidence="2 5" id="KW-0238">DNA-binding</keyword>
<gene>
    <name evidence="5" type="ORF">ASR47_100334</name>
</gene>
<organism evidence="5 6">
    <name type="scientific">Janthinobacterium psychrotolerans</name>
    <dbReference type="NCBI Taxonomy" id="1747903"/>
    <lineage>
        <taxon>Bacteria</taxon>
        <taxon>Pseudomonadati</taxon>
        <taxon>Pseudomonadota</taxon>
        <taxon>Betaproteobacteria</taxon>
        <taxon>Burkholderiales</taxon>
        <taxon>Oxalobacteraceae</taxon>
        <taxon>Janthinobacterium</taxon>
    </lineage>
</organism>
<dbReference type="PRINTS" id="PR00035">
    <property type="entry name" value="HTHGNTR"/>
</dbReference>
<dbReference type="InterPro" id="IPR036388">
    <property type="entry name" value="WH-like_DNA-bd_sf"/>
</dbReference>
<dbReference type="Gene3D" id="1.20.120.530">
    <property type="entry name" value="GntR ligand-binding domain-like"/>
    <property type="match status" value="1"/>
</dbReference>
<dbReference type="PATRIC" id="fig|1747903.4.peg.883"/>
<dbReference type="PANTHER" id="PTHR43537">
    <property type="entry name" value="TRANSCRIPTIONAL REGULATOR, GNTR FAMILY"/>
    <property type="match status" value="1"/>
</dbReference>
<dbReference type="Pfam" id="PF07729">
    <property type="entry name" value="FCD"/>
    <property type="match status" value="1"/>
</dbReference>
<name>A0A1A7BXB0_9BURK</name>
<keyword evidence="6" id="KW-1185">Reference proteome</keyword>
<dbReference type="CDD" id="cd07377">
    <property type="entry name" value="WHTH_GntR"/>
    <property type="match status" value="1"/>
</dbReference>
<dbReference type="SUPFAM" id="SSF46785">
    <property type="entry name" value="Winged helix' DNA-binding domain"/>
    <property type="match status" value="1"/>
</dbReference>
<proteinExistence type="predicted"/>
<dbReference type="InterPro" id="IPR000485">
    <property type="entry name" value="AsnC-type_HTH_dom"/>
</dbReference>
<protein>
    <submittedName>
        <fullName evidence="5">DNA-binding transcriptional regulator, GntR family</fullName>
    </submittedName>
</protein>
<dbReference type="PROSITE" id="PS50949">
    <property type="entry name" value="HTH_GNTR"/>
    <property type="match status" value="1"/>
</dbReference>
<dbReference type="InterPro" id="IPR011711">
    <property type="entry name" value="GntR_C"/>
</dbReference>
<evidence type="ECO:0000256" key="1">
    <source>
        <dbReference type="ARBA" id="ARBA00023015"/>
    </source>
</evidence>
<dbReference type="AlphaFoldDB" id="A0A1A7BXB0"/>
<dbReference type="STRING" id="1747903.ASR47_100334"/>
<feature type="domain" description="HTH gntR-type" evidence="4">
    <location>
        <begin position="32"/>
        <end position="99"/>
    </location>
</feature>
<reference evidence="5 6" key="1">
    <citation type="submission" date="2016-04" db="EMBL/GenBank/DDBJ databases">
        <title>Draft genome sequence of Janthinobacterium psychrotolerans sp. nov., isolated from freshwater sediments in Denmark.</title>
        <authorList>
            <person name="Gong X."/>
            <person name="Skrivergaard S."/>
            <person name="Korsgaard B.S."/>
            <person name="Schreiber L."/>
            <person name="Marshall I.P."/>
            <person name="Finster K."/>
            <person name="Schramm A."/>
        </authorList>
    </citation>
    <scope>NUCLEOTIDE SEQUENCE [LARGE SCALE GENOMIC DNA]</scope>
    <source>
        <strain evidence="5 6">S3-2</strain>
    </source>
</reference>
<evidence type="ECO:0000259" key="4">
    <source>
        <dbReference type="PROSITE" id="PS50949"/>
    </source>
</evidence>